<evidence type="ECO:0000256" key="1">
    <source>
        <dbReference type="SAM" id="Phobius"/>
    </source>
</evidence>
<dbReference type="EMBL" id="KL142373">
    <property type="protein sequence ID" value="KDR79542.1"/>
    <property type="molecule type" value="Genomic_DNA"/>
</dbReference>
<keyword evidence="1" id="KW-1133">Transmembrane helix</keyword>
<protein>
    <submittedName>
        <fullName evidence="2">Uncharacterized protein</fullName>
    </submittedName>
</protein>
<keyword evidence="1" id="KW-0812">Transmembrane</keyword>
<evidence type="ECO:0000313" key="3">
    <source>
        <dbReference type="Proteomes" id="UP000027222"/>
    </source>
</evidence>
<name>A0A067TB28_GALM3</name>
<gene>
    <name evidence="2" type="ORF">GALMADRAFT_1244310</name>
</gene>
<reference evidence="3" key="1">
    <citation type="journal article" date="2014" name="Proc. Natl. Acad. Sci. U.S.A.">
        <title>Extensive sampling of basidiomycete genomes demonstrates inadequacy of the white-rot/brown-rot paradigm for wood decay fungi.</title>
        <authorList>
            <person name="Riley R."/>
            <person name="Salamov A.A."/>
            <person name="Brown D.W."/>
            <person name="Nagy L.G."/>
            <person name="Floudas D."/>
            <person name="Held B.W."/>
            <person name="Levasseur A."/>
            <person name="Lombard V."/>
            <person name="Morin E."/>
            <person name="Otillar R."/>
            <person name="Lindquist E.A."/>
            <person name="Sun H."/>
            <person name="LaButti K.M."/>
            <person name="Schmutz J."/>
            <person name="Jabbour D."/>
            <person name="Luo H."/>
            <person name="Baker S.E."/>
            <person name="Pisabarro A.G."/>
            <person name="Walton J.D."/>
            <person name="Blanchette R.A."/>
            <person name="Henrissat B."/>
            <person name="Martin F."/>
            <person name="Cullen D."/>
            <person name="Hibbett D.S."/>
            <person name="Grigoriev I.V."/>
        </authorList>
    </citation>
    <scope>NUCLEOTIDE SEQUENCE [LARGE SCALE GENOMIC DNA]</scope>
    <source>
        <strain evidence="3">CBS 339.88</strain>
    </source>
</reference>
<feature type="transmembrane region" description="Helical" evidence="1">
    <location>
        <begin position="184"/>
        <end position="203"/>
    </location>
</feature>
<organism evidence="2 3">
    <name type="scientific">Galerina marginata (strain CBS 339.88)</name>
    <dbReference type="NCBI Taxonomy" id="685588"/>
    <lineage>
        <taxon>Eukaryota</taxon>
        <taxon>Fungi</taxon>
        <taxon>Dikarya</taxon>
        <taxon>Basidiomycota</taxon>
        <taxon>Agaricomycotina</taxon>
        <taxon>Agaricomycetes</taxon>
        <taxon>Agaricomycetidae</taxon>
        <taxon>Agaricales</taxon>
        <taxon>Agaricineae</taxon>
        <taxon>Strophariaceae</taxon>
        <taxon>Galerina</taxon>
    </lineage>
</organism>
<accession>A0A067TB28</accession>
<feature type="transmembrane region" description="Helical" evidence="1">
    <location>
        <begin position="12"/>
        <end position="38"/>
    </location>
</feature>
<keyword evidence="1" id="KW-0472">Membrane</keyword>
<sequence>MFGEWLRTFFCLLPVFVSSLHALVYLSTRLYLILLTFLPYSHESWLLNPSRLTTHVAIETSVGSRLVNSSTSTLSRHLAGLPPSPSSSSVLCTLHSPSHLLFPQISRFGAFFAFHSSHHVIPFNHRLKYSGQRVRPRTASSVSGVGTSARIFAHLTVFCPPVVGTGVAIAIAIVFVIDIGRWQVGVAFVIRAVIVGPVALLVVDSTFINTFSWGFCSLFVAVASLAPSVLVDDVVVALMRSRYSSSRQHRCSSASARSRYVLALL</sequence>
<dbReference type="Proteomes" id="UP000027222">
    <property type="component" value="Unassembled WGS sequence"/>
</dbReference>
<proteinExistence type="predicted"/>
<dbReference type="AlphaFoldDB" id="A0A067TB28"/>
<dbReference type="HOGENOM" id="CLU_1049905_0_0_1"/>
<feature type="transmembrane region" description="Helical" evidence="1">
    <location>
        <begin position="215"/>
        <end position="239"/>
    </location>
</feature>
<feature type="transmembrane region" description="Helical" evidence="1">
    <location>
        <begin position="151"/>
        <end position="177"/>
    </location>
</feature>
<keyword evidence="3" id="KW-1185">Reference proteome</keyword>
<evidence type="ECO:0000313" key="2">
    <source>
        <dbReference type="EMBL" id="KDR79542.1"/>
    </source>
</evidence>